<gene>
    <name evidence="4" type="ORF">KJP28_12110</name>
</gene>
<accession>A0ABS6T4N5</accession>
<evidence type="ECO:0000256" key="3">
    <source>
        <dbReference type="SAM" id="Coils"/>
    </source>
</evidence>
<evidence type="ECO:0000313" key="5">
    <source>
        <dbReference type="Proteomes" id="UP000756530"/>
    </source>
</evidence>
<dbReference type="RefSeq" id="WP_218392778.1">
    <property type="nucleotide sequence ID" value="NZ_JAHUZE010000002.1"/>
</dbReference>
<sequence>MAEHVTGASSNAFVNAPIITVRSPVAGDVDVLSRIVGSGVSADTVVFTVIDRRADGLRLDDLVLEHEIALSDVERLDTQIAAVEDHRTRLEQKYQAYASFRAKEIFRGVGADADAGTEEFYSPERLLDLNAPQTDAVQDQTVGAEGQEKPESLRVLQLNGAKEGIFLDNSAGATWNYAYWSETARHLSARLQAEMTAAQAVVASYEERITRERQRMSRLTGDDVVATVNGVLWEKLSGNGLNIQRGDPVVQIADCSSTVVSLSVSEMVYNRLSTGDPAIFRLAGEARVMEGTISRLAGASAEAVYENMAIKPSGEHLQRYDVTLIVPELRTSDGSSGCNLGKTGRVFFEDRPLDPLRRFLN</sequence>
<proteinExistence type="predicted"/>
<dbReference type="EMBL" id="JAHUZE010000002">
    <property type="protein sequence ID" value="MBV7379668.1"/>
    <property type="molecule type" value="Genomic_DNA"/>
</dbReference>
<protein>
    <submittedName>
        <fullName evidence="4">HlyD family secretion protein</fullName>
    </submittedName>
</protein>
<keyword evidence="5" id="KW-1185">Reference proteome</keyword>
<organism evidence="4 5">
    <name type="scientific">Maritimibacter dapengensis</name>
    <dbReference type="NCBI Taxonomy" id="2836868"/>
    <lineage>
        <taxon>Bacteria</taxon>
        <taxon>Pseudomonadati</taxon>
        <taxon>Pseudomonadota</taxon>
        <taxon>Alphaproteobacteria</taxon>
        <taxon>Rhodobacterales</taxon>
        <taxon>Roseobacteraceae</taxon>
        <taxon>Maritimibacter</taxon>
    </lineage>
</organism>
<feature type="coiled-coil region" evidence="3">
    <location>
        <begin position="188"/>
        <end position="222"/>
    </location>
</feature>
<dbReference type="InterPro" id="IPR050465">
    <property type="entry name" value="UPF0194_transport"/>
</dbReference>
<keyword evidence="2 3" id="KW-0175">Coiled coil</keyword>
<dbReference type="PANTHER" id="PTHR32347:SF29">
    <property type="entry name" value="UPF0194 MEMBRANE PROTEIN YBHG"/>
    <property type="match status" value="1"/>
</dbReference>
<evidence type="ECO:0000256" key="1">
    <source>
        <dbReference type="ARBA" id="ARBA00004196"/>
    </source>
</evidence>
<name>A0ABS6T4N5_9RHOB</name>
<comment type="subcellular location">
    <subcellularLocation>
        <location evidence="1">Cell envelope</location>
    </subcellularLocation>
</comment>
<dbReference type="Proteomes" id="UP000756530">
    <property type="component" value="Unassembled WGS sequence"/>
</dbReference>
<comment type="caution">
    <text evidence="4">The sequence shown here is derived from an EMBL/GenBank/DDBJ whole genome shotgun (WGS) entry which is preliminary data.</text>
</comment>
<evidence type="ECO:0000313" key="4">
    <source>
        <dbReference type="EMBL" id="MBV7379668.1"/>
    </source>
</evidence>
<evidence type="ECO:0000256" key="2">
    <source>
        <dbReference type="ARBA" id="ARBA00023054"/>
    </source>
</evidence>
<reference evidence="4 5" key="1">
    <citation type="submission" date="2021-05" db="EMBL/GenBank/DDBJ databases">
        <title>Culturable bacteria isolated from Daya Bay.</title>
        <authorList>
            <person name="Zheng W."/>
            <person name="Yu S."/>
            <person name="Huang Y."/>
        </authorList>
    </citation>
    <scope>NUCLEOTIDE SEQUENCE [LARGE SCALE GENOMIC DNA]</scope>
    <source>
        <strain evidence="4 5">DP4N28-5</strain>
    </source>
</reference>
<dbReference type="PANTHER" id="PTHR32347">
    <property type="entry name" value="EFFLUX SYSTEM COMPONENT YKNX-RELATED"/>
    <property type="match status" value="1"/>
</dbReference>